<dbReference type="GO" id="GO:0003676">
    <property type="term" value="F:nucleic acid binding"/>
    <property type="evidence" value="ECO:0007669"/>
    <property type="project" value="UniProtKB-UniRule"/>
</dbReference>
<dbReference type="EMBL" id="SWKV01000009">
    <property type="protein sequence ID" value="KAF3044448.1"/>
    <property type="molecule type" value="Genomic_DNA"/>
</dbReference>
<dbReference type="Proteomes" id="UP000758155">
    <property type="component" value="Unassembled WGS sequence"/>
</dbReference>
<name>A0A9P4WXN2_9PLEO</name>
<dbReference type="AlphaFoldDB" id="A0A9P4WXN2"/>
<feature type="domain" description="R3H" evidence="1">
    <location>
        <begin position="149"/>
        <end position="214"/>
    </location>
</feature>
<dbReference type="CDD" id="cd02325">
    <property type="entry name" value="R3H"/>
    <property type="match status" value="1"/>
</dbReference>
<gene>
    <name evidence="2" type="ORF">E8E12_010774</name>
</gene>
<dbReference type="OrthoDB" id="3787379at2759"/>
<proteinExistence type="predicted"/>
<keyword evidence="3" id="KW-1185">Reference proteome</keyword>
<organism evidence="2 3">
    <name type="scientific">Didymella heteroderae</name>
    <dbReference type="NCBI Taxonomy" id="1769908"/>
    <lineage>
        <taxon>Eukaryota</taxon>
        <taxon>Fungi</taxon>
        <taxon>Dikarya</taxon>
        <taxon>Ascomycota</taxon>
        <taxon>Pezizomycotina</taxon>
        <taxon>Dothideomycetes</taxon>
        <taxon>Pleosporomycetidae</taxon>
        <taxon>Pleosporales</taxon>
        <taxon>Pleosporineae</taxon>
        <taxon>Didymellaceae</taxon>
        <taxon>Didymella</taxon>
    </lineage>
</organism>
<dbReference type="PROSITE" id="PS51061">
    <property type="entry name" value="R3H"/>
    <property type="match status" value="1"/>
</dbReference>
<evidence type="ECO:0000313" key="3">
    <source>
        <dbReference type="Proteomes" id="UP000758155"/>
    </source>
</evidence>
<dbReference type="InterPro" id="IPR001374">
    <property type="entry name" value="R3H_dom"/>
</dbReference>
<evidence type="ECO:0000313" key="2">
    <source>
        <dbReference type="EMBL" id="KAF3044448.1"/>
    </source>
</evidence>
<comment type="caution">
    <text evidence="2">The sequence shown here is derived from an EMBL/GenBank/DDBJ whole genome shotgun (WGS) entry which is preliminary data.</text>
</comment>
<sequence length="214" mass="24376">MFTHPELIEAWAAAIPHLPRCAKEVHLDVTPAPATTRDQHELFLKKFIHDKCASRIFLGCHVQDVAALVRRVDEHYGGRMKFILTDLEFVGKWVSSEDALWPSLNEAVERMTSRKLMWQGKRSGDKHLMVWLRDVEWNPETLILFARLADEGLEMEAIGDVKIAGFREMQGELELALEPAVSLRRAFQHGVAADLTFRSAGEGDGRERHVVVRQ</sequence>
<evidence type="ECO:0000259" key="1">
    <source>
        <dbReference type="PROSITE" id="PS51061"/>
    </source>
</evidence>
<accession>A0A9P4WXN2</accession>
<protein>
    <recommendedName>
        <fullName evidence="1">R3H domain-containing protein</fullName>
    </recommendedName>
</protein>
<reference evidence="2" key="1">
    <citation type="submission" date="2019-04" db="EMBL/GenBank/DDBJ databases">
        <title>Sequencing of skin fungus with MAO and IRED activity.</title>
        <authorList>
            <person name="Marsaioli A.J."/>
            <person name="Bonatto J.M.C."/>
            <person name="Reis Junior O."/>
        </authorList>
    </citation>
    <scope>NUCLEOTIDE SEQUENCE</scope>
    <source>
        <strain evidence="2">28M1</strain>
    </source>
</reference>